<reference evidence="4 5" key="1">
    <citation type="journal article" date="2021" name="Nat. Plants">
        <title>The Taxus genome provides insights into paclitaxel biosynthesis.</title>
        <authorList>
            <person name="Xiong X."/>
            <person name="Gou J."/>
            <person name="Liao Q."/>
            <person name="Li Y."/>
            <person name="Zhou Q."/>
            <person name="Bi G."/>
            <person name="Li C."/>
            <person name="Du R."/>
            <person name="Wang X."/>
            <person name="Sun T."/>
            <person name="Guo L."/>
            <person name="Liang H."/>
            <person name="Lu P."/>
            <person name="Wu Y."/>
            <person name="Zhang Z."/>
            <person name="Ro D.K."/>
            <person name="Shang Y."/>
            <person name="Huang S."/>
            <person name="Yan J."/>
        </authorList>
    </citation>
    <scope>NUCLEOTIDE SEQUENCE [LARGE SCALE GENOMIC DNA]</scope>
    <source>
        <strain evidence="4">Ta-2019</strain>
    </source>
</reference>
<organism evidence="4 5">
    <name type="scientific">Taxus chinensis</name>
    <name type="common">Chinese yew</name>
    <name type="synonym">Taxus wallichiana var. chinensis</name>
    <dbReference type="NCBI Taxonomy" id="29808"/>
    <lineage>
        <taxon>Eukaryota</taxon>
        <taxon>Viridiplantae</taxon>
        <taxon>Streptophyta</taxon>
        <taxon>Embryophyta</taxon>
        <taxon>Tracheophyta</taxon>
        <taxon>Spermatophyta</taxon>
        <taxon>Pinopsida</taxon>
        <taxon>Pinidae</taxon>
        <taxon>Conifers II</taxon>
        <taxon>Cupressales</taxon>
        <taxon>Taxaceae</taxon>
        <taxon>Taxus</taxon>
    </lineage>
</organism>
<dbReference type="Pfam" id="PF03195">
    <property type="entry name" value="LOB"/>
    <property type="match status" value="1"/>
</dbReference>
<dbReference type="PANTHER" id="PTHR31301">
    <property type="entry name" value="LOB DOMAIN-CONTAINING PROTEIN 4-RELATED"/>
    <property type="match status" value="1"/>
</dbReference>
<accession>A0AA38LRF5</accession>
<evidence type="ECO:0000259" key="3">
    <source>
        <dbReference type="PROSITE" id="PS50891"/>
    </source>
</evidence>
<protein>
    <recommendedName>
        <fullName evidence="3">LOB domain-containing protein</fullName>
    </recommendedName>
</protein>
<comment type="similarity">
    <text evidence="1">Belongs to the LOB domain-containing protein family.</text>
</comment>
<comment type="caution">
    <text evidence="4">The sequence shown here is derived from an EMBL/GenBank/DDBJ whole genome shotgun (WGS) entry which is preliminary data.</text>
</comment>
<gene>
    <name evidence="4" type="ORF">KI387_002835</name>
</gene>
<dbReference type="InterPro" id="IPR004883">
    <property type="entry name" value="LOB"/>
</dbReference>
<feature type="coiled-coil region" evidence="2">
    <location>
        <begin position="84"/>
        <end position="118"/>
    </location>
</feature>
<proteinExistence type="inferred from homology"/>
<sequence>MESTPCAACKWQRKKCFENCVLAPHFPKDDPEKFAIVHSVYGTNNIIKMLQGVEDYQREKAAESIVYEARARANHPIHGTTSAIGSLKKRIMELENQLRAAQEDLVNMRSECDNLEMLMGTGSEDAYRNPTYPEQIEDMMYEVEHPFVLWGS</sequence>
<evidence type="ECO:0000313" key="4">
    <source>
        <dbReference type="EMBL" id="KAH9330727.1"/>
    </source>
</evidence>
<keyword evidence="5" id="KW-1185">Reference proteome</keyword>
<keyword evidence="2" id="KW-0175">Coiled coil</keyword>
<evidence type="ECO:0000256" key="1">
    <source>
        <dbReference type="ARBA" id="ARBA00005474"/>
    </source>
</evidence>
<dbReference type="Proteomes" id="UP000824469">
    <property type="component" value="Unassembled WGS sequence"/>
</dbReference>
<dbReference type="PROSITE" id="PS50891">
    <property type="entry name" value="LOB"/>
    <property type="match status" value="1"/>
</dbReference>
<dbReference type="AlphaFoldDB" id="A0AA38LRF5"/>
<feature type="domain" description="LOB" evidence="3">
    <location>
        <begin position="4"/>
        <end position="105"/>
    </location>
</feature>
<evidence type="ECO:0000256" key="2">
    <source>
        <dbReference type="SAM" id="Coils"/>
    </source>
</evidence>
<dbReference type="PANTHER" id="PTHR31301:SF206">
    <property type="entry name" value="LOB DOMAIN-CONTAINING PROTEIN 1"/>
    <property type="match status" value="1"/>
</dbReference>
<evidence type="ECO:0000313" key="5">
    <source>
        <dbReference type="Proteomes" id="UP000824469"/>
    </source>
</evidence>
<dbReference type="OMA" id="MESTPCA"/>
<name>A0AA38LRF5_TAXCH</name>
<dbReference type="EMBL" id="JAHRHJ020000001">
    <property type="protein sequence ID" value="KAH9330727.1"/>
    <property type="molecule type" value="Genomic_DNA"/>
</dbReference>